<keyword evidence="3" id="KW-1185">Reference proteome</keyword>
<gene>
    <name evidence="2" type="ORF">H0485_21470</name>
</gene>
<feature type="domain" description="Transposase IS66 C-terminal" evidence="1">
    <location>
        <begin position="6"/>
        <end position="33"/>
    </location>
</feature>
<sequence>MSPFAVDPHAWLADTLAGIPDYKITKVDDLLPWRWNG</sequence>
<organism evidence="2 3">
    <name type="scientific">Pseudogemmobacter faecipullorum</name>
    <dbReference type="NCBI Taxonomy" id="2755041"/>
    <lineage>
        <taxon>Bacteria</taxon>
        <taxon>Pseudomonadati</taxon>
        <taxon>Pseudomonadota</taxon>
        <taxon>Alphaproteobacteria</taxon>
        <taxon>Rhodobacterales</taxon>
        <taxon>Paracoccaceae</taxon>
        <taxon>Pseudogemmobacter</taxon>
    </lineage>
</organism>
<protein>
    <submittedName>
        <fullName evidence="2">Transposase domain-containing protein</fullName>
    </submittedName>
</protein>
<evidence type="ECO:0000313" key="3">
    <source>
        <dbReference type="Proteomes" id="UP001198571"/>
    </source>
</evidence>
<dbReference type="Pfam" id="PF13817">
    <property type="entry name" value="DDE_Tnp_IS66_C"/>
    <property type="match status" value="1"/>
</dbReference>
<comment type="caution">
    <text evidence="2">The sequence shown here is derived from an EMBL/GenBank/DDBJ whole genome shotgun (WGS) entry which is preliminary data.</text>
</comment>
<dbReference type="InterPro" id="IPR039552">
    <property type="entry name" value="IS66_C"/>
</dbReference>
<name>A0ABS8CSX2_9RHOB</name>
<evidence type="ECO:0000259" key="1">
    <source>
        <dbReference type="Pfam" id="PF13817"/>
    </source>
</evidence>
<dbReference type="EMBL" id="JACDXX010000107">
    <property type="protein sequence ID" value="MCB5412501.1"/>
    <property type="molecule type" value="Genomic_DNA"/>
</dbReference>
<reference evidence="2 3" key="1">
    <citation type="submission" date="2020-07" db="EMBL/GenBank/DDBJ databases">
        <title>Pseudogemmobacter sp. nov., isolated from poultry manure in Taiwan.</title>
        <authorList>
            <person name="Lin S.-Y."/>
            <person name="Tang Y.-S."/>
            <person name="Young C.-C."/>
        </authorList>
    </citation>
    <scope>NUCLEOTIDE SEQUENCE [LARGE SCALE GENOMIC DNA]</scope>
    <source>
        <strain evidence="2 3">CC-YST710</strain>
    </source>
</reference>
<dbReference type="Proteomes" id="UP001198571">
    <property type="component" value="Unassembled WGS sequence"/>
</dbReference>
<evidence type="ECO:0000313" key="2">
    <source>
        <dbReference type="EMBL" id="MCB5412501.1"/>
    </source>
</evidence>
<accession>A0ABS8CSX2</accession>
<proteinExistence type="predicted"/>